<protein>
    <submittedName>
        <fullName evidence="1">Uncharacterized protein</fullName>
    </submittedName>
</protein>
<evidence type="ECO:0000313" key="2">
    <source>
        <dbReference type="Proteomes" id="UP001064048"/>
    </source>
</evidence>
<comment type="caution">
    <text evidence="1">The sequence shown here is derived from an EMBL/GenBank/DDBJ whole genome shotgun (WGS) entry which is preliminary data.</text>
</comment>
<dbReference type="Proteomes" id="UP001064048">
    <property type="component" value="Chromosome Z"/>
</dbReference>
<proteinExistence type="predicted"/>
<dbReference type="EMBL" id="CM046131">
    <property type="protein sequence ID" value="KAI8430420.1"/>
    <property type="molecule type" value="Genomic_DNA"/>
</dbReference>
<keyword evidence="2" id="KW-1185">Reference proteome</keyword>
<evidence type="ECO:0000313" key="1">
    <source>
        <dbReference type="EMBL" id="KAI8430420.1"/>
    </source>
</evidence>
<name>A0ACC0K2E2_CHOFU</name>
<sequence length="713" mass="81748">MPERTMEFEEVTSKSQNSQSVWSRFKRNKEKTQAQCKVCSKVLKCVGGSTTGLLKHLKAIHKKFFDKEDNSATSATTEDVSGEVSRPSEITYAPADEMATKKKKAKLTDFYSSTSKPSLGVTVSRMVSLDGIPFSTFTQSEDLKRLFQKEDHILPKSPNSIREIVLKEKENVMKELISKIKKILSDGGKFSISYDEWTSNHNRRYISINLHSKQLHDTCRFKNLGLIRIHGSMSAEKCIEELNKRLQCYEINLYKDVVASITDGCSMMKKTGRLLPTFHQQCIAHAVQLAVVDIFYKRSPIALDSCSEQEEDTDEDMPLVQLVRLQNERRVTIPNEDDTSDEEDGGVEFTREIIESQARPTEFRYHDILSKIRKTIKIFKKSPKKNEEYLQKYVLSEFGMEYELILDVQTRWSSVANMVSRFLMLRNCITKALLDLRICFEFSQEEWRLLSELHGVLETVKITTEALCQRDASILTADVAMKFAIKKLQNTDSSLSKEMCAALKKRYKERRLLEASVMQYLANADTYFANLLTDDFELFPRPSSNQMCEMIVALLRRTSDFQQREPDQDGYHETQTVRTLSQSTSIQDNQMSNKEELNLEIQKALAAPNQSASNTVDENLSSLFLVNVLAEDNDLLYHSLVQQDEGGHPSLRTTSSHSDDEISEFYDDISTALRENPTFYTTVIGDFNAKLGNPEKMKSLWADSDWEREFKRA</sequence>
<accession>A0ACC0K2E2</accession>
<reference evidence="1 2" key="1">
    <citation type="journal article" date="2022" name="Genome Biol. Evol.">
        <title>The Spruce Budworm Genome: Reconstructing the Evolutionary History of Antifreeze Proteins.</title>
        <authorList>
            <person name="Beliveau C."/>
            <person name="Gagne P."/>
            <person name="Picq S."/>
            <person name="Vernygora O."/>
            <person name="Keeling C.I."/>
            <person name="Pinkney K."/>
            <person name="Doucet D."/>
            <person name="Wen F."/>
            <person name="Johnston J.S."/>
            <person name="Maaroufi H."/>
            <person name="Boyle B."/>
            <person name="Laroche J."/>
            <person name="Dewar K."/>
            <person name="Juretic N."/>
            <person name="Blackburn G."/>
            <person name="Nisole A."/>
            <person name="Brunet B."/>
            <person name="Brandao M."/>
            <person name="Lumley L."/>
            <person name="Duan J."/>
            <person name="Quan G."/>
            <person name="Lucarotti C.J."/>
            <person name="Roe A.D."/>
            <person name="Sperling F.A.H."/>
            <person name="Levesque R.C."/>
            <person name="Cusson M."/>
        </authorList>
    </citation>
    <scope>NUCLEOTIDE SEQUENCE [LARGE SCALE GENOMIC DNA]</scope>
    <source>
        <strain evidence="1">Glfc:IPQL:Cfum</strain>
    </source>
</reference>
<gene>
    <name evidence="1" type="ORF">MSG28_000698</name>
</gene>
<organism evidence="1 2">
    <name type="scientific">Choristoneura fumiferana</name>
    <name type="common">Spruce budworm moth</name>
    <name type="synonym">Archips fumiferana</name>
    <dbReference type="NCBI Taxonomy" id="7141"/>
    <lineage>
        <taxon>Eukaryota</taxon>
        <taxon>Metazoa</taxon>
        <taxon>Ecdysozoa</taxon>
        <taxon>Arthropoda</taxon>
        <taxon>Hexapoda</taxon>
        <taxon>Insecta</taxon>
        <taxon>Pterygota</taxon>
        <taxon>Neoptera</taxon>
        <taxon>Endopterygota</taxon>
        <taxon>Lepidoptera</taxon>
        <taxon>Glossata</taxon>
        <taxon>Ditrysia</taxon>
        <taxon>Tortricoidea</taxon>
        <taxon>Tortricidae</taxon>
        <taxon>Tortricinae</taxon>
        <taxon>Choristoneura</taxon>
    </lineage>
</organism>